<dbReference type="Proteomes" id="UP001295469">
    <property type="component" value="Chromosome C09"/>
</dbReference>
<protein>
    <submittedName>
        <fullName evidence="1">(rape) hypothetical protein</fullName>
    </submittedName>
</protein>
<name>A0A816JF30_BRANA</name>
<dbReference type="EMBL" id="HG994373">
    <property type="protein sequence ID" value="CAF1794187.1"/>
    <property type="molecule type" value="Genomic_DNA"/>
</dbReference>
<evidence type="ECO:0000313" key="1">
    <source>
        <dbReference type="EMBL" id="CAF1794187.1"/>
    </source>
</evidence>
<reference evidence="1" key="1">
    <citation type="submission" date="2021-01" db="EMBL/GenBank/DDBJ databases">
        <authorList>
            <consortium name="Genoscope - CEA"/>
            <person name="William W."/>
        </authorList>
    </citation>
    <scope>NUCLEOTIDE SEQUENCE</scope>
</reference>
<accession>A0A816JF30</accession>
<proteinExistence type="predicted"/>
<dbReference type="AlphaFoldDB" id="A0A816JF30"/>
<sequence length="40" mass="4249">MGFGLKGCIRSQFSLLEAAISRFPLRTTASPVADSASCCR</sequence>
<gene>
    <name evidence="1" type="ORF">DARMORV10_C09P75360.1</name>
</gene>
<organism evidence="1">
    <name type="scientific">Brassica napus</name>
    <name type="common">Rape</name>
    <dbReference type="NCBI Taxonomy" id="3708"/>
    <lineage>
        <taxon>Eukaryota</taxon>
        <taxon>Viridiplantae</taxon>
        <taxon>Streptophyta</taxon>
        <taxon>Embryophyta</taxon>
        <taxon>Tracheophyta</taxon>
        <taxon>Spermatophyta</taxon>
        <taxon>Magnoliopsida</taxon>
        <taxon>eudicotyledons</taxon>
        <taxon>Gunneridae</taxon>
        <taxon>Pentapetalae</taxon>
        <taxon>rosids</taxon>
        <taxon>malvids</taxon>
        <taxon>Brassicales</taxon>
        <taxon>Brassicaceae</taxon>
        <taxon>Brassiceae</taxon>
        <taxon>Brassica</taxon>
    </lineage>
</organism>